<keyword evidence="3" id="KW-1185">Reference proteome</keyword>
<proteinExistence type="predicted"/>
<organism evidence="2 3">
    <name type="scientific">Trichuris trichiura</name>
    <name type="common">Whipworm</name>
    <name type="synonym">Trichocephalus trichiurus</name>
    <dbReference type="NCBI Taxonomy" id="36087"/>
    <lineage>
        <taxon>Eukaryota</taxon>
        <taxon>Metazoa</taxon>
        <taxon>Ecdysozoa</taxon>
        <taxon>Nematoda</taxon>
        <taxon>Enoplea</taxon>
        <taxon>Dorylaimia</taxon>
        <taxon>Trichinellida</taxon>
        <taxon>Trichuridae</taxon>
        <taxon>Trichuris</taxon>
    </lineage>
</organism>
<reference evidence="2" key="2">
    <citation type="submission" date="2014-03" db="EMBL/GenBank/DDBJ databases">
        <title>The whipworm genome and dual-species transcriptomics of an intimate host-pathogen interaction.</title>
        <authorList>
            <person name="Foth B.J."/>
            <person name="Tsai I.J."/>
            <person name="Reid A.J."/>
            <person name="Bancroft A.J."/>
            <person name="Nichol S."/>
            <person name="Tracey A."/>
            <person name="Holroyd N."/>
            <person name="Cotton J.A."/>
            <person name="Stanley E.J."/>
            <person name="Zarowiecki M."/>
            <person name="Liu J.Z."/>
            <person name="Huckvale T."/>
            <person name="Cooper P.J."/>
            <person name="Grencis R.K."/>
            <person name="Berriman M."/>
        </authorList>
    </citation>
    <scope>NUCLEOTIDE SEQUENCE [LARGE SCALE GENOMIC DNA]</scope>
</reference>
<name>A0A077YY43_TRITR</name>
<evidence type="ECO:0000313" key="2">
    <source>
        <dbReference type="EMBL" id="CDW52696.1"/>
    </source>
</evidence>
<accession>A0A077YY43</accession>
<evidence type="ECO:0000313" key="3">
    <source>
        <dbReference type="Proteomes" id="UP000030665"/>
    </source>
</evidence>
<keyword evidence="1" id="KW-0812">Transmembrane</keyword>
<evidence type="ECO:0000256" key="1">
    <source>
        <dbReference type="SAM" id="Phobius"/>
    </source>
</evidence>
<feature type="transmembrane region" description="Helical" evidence="1">
    <location>
        <begin position="85"/>
        <end position="106"/>
    </location>
</feature>
<dbReference type="PANTHER" id="PTHR32026">
    <property type="entry name" value="METHYLTRANSFERASE-LIKE PROTEIN 24"/>
    <property type="match status" value="1"/>
</dbReference>
<dbReference type="EMBL" id="HG805829">
    <property type="protein sequence ID" value="CDW52696.1"/>
    <property type="molecule type" value="Genomic_DNA"/>
</dbReference>
<keyword evidence="1" id="KW-0472">Membrane</keyword>
<dbReference type="Proteomes" id="UP000030665">
    <property type="component" value="Unassembled WGS sequence"/>
</dbReference>
<keyword evidence="1" id="KW-1133">Transmembrane helix</keyword>
<protein>
    <submittedName>
        <fullName evidence="2">Uncharacterized protein</fullName>
    </submittedName>
</protein>
<dbReference type="PANTHER" id="PTHR32026:SF10">
    <property type="entry name" value="METHYLTRANSFERASE-LIKE PROTEIN 24-RELATED"/>
    <property type="match status" value="1"/>
</dbReference>
<dbReference type="STRING" id="36087.A0A077YY43"/>
<dbReference type="AlphaFoldDB" id="A0A077YY43"/>
<dbReference type="InterPro" id="IPR026913">
    <property type="entry name" value="METTL24"/>
</dbReference>
<reference evidence="2" key="1">
    <citation type="submission" date="2014-01" db="EMBL/GenBank/DDBJ databases">
        <authorList>
            <person name="Aslett M."/>
        </authorList>
    </citation>
    <scope>NUCLEOTIDE SEQUENCE</scope>
</reference>
<sequence length="562" mass="64159">MRRYVASELYTQVRTRVAPRLFSAKTHLGQFGQSCIELISSKIKMCCYYLSFIIAFVKLQPAHLCTVIKMAGFCRKFESAMRVSLFRLMNASLPSAVLLALLVHWLRKVRESTVPPSQWGLSKPPPCETLEHEFARFNEYLAYPQFVCKNVSRVGAGSKQVPLCTDSAYGIDLNKTNFFMLSLASFQDDLAFEHALLQQNPAAEIPIYSGSRYSYLQDASKVKLVNRKAVSNLKHETLEQILVRLSRRQVVDILKVDSQLHLLRQLVERGALRKVRILILIIRLDEHSSHLVRNWYEALTSMFFDNSMAVYVAKQSGDCSKPSDACKYTIGLLNVSGVVQTLVRAPVAGLGSVEEELLRLYYFLNGPKRNCRTKVFPVTNEACYGCESWTTCAFQNYDDKCAVLYFGSAKFGECAKAYSLLRDNHCTVYVFDPSCPEHKDTMVNLHFFNISLIDYSPDMVLSLLPDNIIIDKIFVDLQGSEWDLLGELLTSKLFKFARQILMVINLWTGEEAENIRRMFGWLYFHAKAGWQPFYVEQRQESCEKFALACRQRAYLQVGMAKG</sequence>
<dbReference type="OrthoDB" id="10006218at2759"/>
<gene>
    <name evidence="2" type="ORF">TTRE_0000095801</name>
</gene>